<keyword evidence="2 7" id="KW-0645">Protease</keyword>
<dbReference type="EMBL" id="BMFS01000001">
    <property type="protein sequence ID" value="GGG90023.1"/>
    <property type="molecule type" value="Genomic_DNA"/>
</dbReference>
<feature type="region of interest" description="Disordered" evidence="8">
    <location>
        <begin position="23"/>
        <end position="47"/>
    </location>
</feature>
<dbReference type="PANTHER" id="PTHR43660">
    <property type="entry name" value="DIPEPTIDYL CARBOXYPEPTIDASE"/>
    <property type="match status" value="1"/>
</dbReference>
<evidence type="ECO:0000313" key="10">
    <source>
        <dbReference type="EMBL" id="GGG90023.1"/>
    </source>
</evidence>
<comment type="similarity">
    <text evidence="1 7">Belongs to the peptidase M3 family.</text>
</comment>
<evidence type="ECO:0000259" key="9">
    <source>
        <dbReference type="Pfam" id="PF01432"/>
    </source>
</evidence>
<keyword evidence="6 7" id="KW-0482">Metalloprotease</keyword>
<feature type="domain" description="Peptidase M3A/M3B catalytic" evidence="9">
    <location>
        <begin position="287"/>
        <end position="733"/>
    </location>
</feature>
<evidence type="ECO:0000256" key="3">
    <source>
        <dbReference type="ARBA" id="ARBA00022723"/>
    </source>
</evidence>
<evidence type="ECO:0000256" key="5">
    <source>
        <dbReference type="ARBA" id="ARBA00022833"/>
    </source>
</evidence>
<dbReference type="Proteomes" id="UP000648722">
    <property type="component" value="Unassembled WGS sequence"/>
</dbReference>
<dbReference type="InterPro" id="IPR001567">
    <property type="entry name" value="Pept_M3A_M3B_dom"/>
</dbReference>
<comment type="cofactor">
    <cofactor evidence="7">
        <name>Zn(2+)</name>
        <dbReference type="ChEBI" id="CHEBI:29105"/>
    </cofactor>
    <text evidence="7">Binds 1 zinc ion.</text>
</comment>
<dbReference type="Gene3D" id="3.40.390.10">
    <property type="entry name" value="Collagenase (Catalytic Domain)"/>
    <property type="match status" value="1"/>
</dbReference>
<accession>A0ABQ1XDE8</accession>
<dbReference type="InterPro" id="IPR024080">
    <property type="entry name" value="Neurolysin/TOP_N"/>
</dbReference>
<dbReference type="SUPFAM" id="SSF55486">
    <property type="entry name" value="Metalloproteases ('zincins'), catalytic domain"/>
    <property type="match status" value="1"/>
</dbReference>
<evidence type="ECO:0000313" key="11">
    <source>
        <dbReference type="Proteomes" id="UP000648722"/>
    </source>
</evidence>
<organism evidence="10 11">
    <name type="scientific">Glycocaulis albus</name>
    <dbReference type="NCBI Taxonomy" id="1382801"/>
    <lineage>
        <taxon>Bacteria</taxon>
        <taxon>Pseudomonadati</taxon>
        <taxon>Pseudomonadota</taxon>
        <taxon>Alphaproteobacteria</taxon>
        <taxon>Maricaulales</taxon>
        <taxon>Maricaulaceae</taxon>
        <taxon>Glycocaulis</taxon>
    </lineage>
</organism>
<reference evidence="11" key="1">
    <citation type="journal article" date="2019" name="Int. J. Syst. Evol. Microbiol.">
        <title>The Global Catalogue of Microorganisms (GCM) 10K type strain sequencing project: providing services to taxonomists for standard genome sequencing and annotation.</title>
        <authorList>
            <consortium name="The Broad Institute Genomics Platform"/>
            <consortium name="The Broad Institute Genome Sequencing Center for Infectious Disease"/>
            <person name="Wu L."/>
            <person name="Ma J."/>
        </authorList>
    </citation>
    <scope>NUCLEOTIDE SEQUENCE [LARGE SCALE GENOMIC DNA]</scope>
    <source>
        <strain evidence="11">CGMCC 1.12766</strain>
    </source>
</reference>
<comment type="caution">
    <text evidence="10">The sequence shown here is derived from an EMBL/GenBank/DDBJ whole genome shotgun (WGS) entry which is preliminary data.</text>
</comment>
<keyword evidence="3 7" id="KW-0479">Metal-binding</keyword>
<evidence type="ECO:0000256" key="7">
    <source>
        <dbReference type="RuleBase" id="RU003435"/>
    </source>
</evidence>
<dbReference type="Gene3D" id="1.10.1370.10">
    <property type="entry name" value="Neurolysin, domain 3"/>
    <property type="match status" value="1"/>
</dbReference>
<dbReference type="InterPro" id="IPR045090">
    <property type="entry name" value="Pept_M3A_M3B"/>
</dbReference>
<dbReference type="InterPro" id="IPR024077">
    <property type="entry name" value="Neurolysin/TOP_dom2"/>
</dbReference>
<evidence type="ECO:0000256" key="4">
    <source>
        <dbReference type="ARBA" id="ARBA00022801"/>
    </source>
</evidence>
<keyword evidence="4 7" id="KW-0378">Hydrolase</keyword>
<evidence type="ECO:0000256" key="6">
    <source>
        <dbReference type="ARBA" id="ARBA00023049"/>
    </source>
</evidence>
<evidence type="ECO:0000256" key="2">
    <source>
        <dbReference type="ARBA" id="ARBA00022670"/>
    </source>
</evidence>
<evidence type="ECO:0000256" key="8">
    <source>
        <dbReference type="SAM" id="MobiDB-lite"/>
    </source>
</evidence>
<dbReference type="PANTHER" id="PTHR43660:SF1">
    <property type="entry name" value="DIPEPTIDYL CARBOXYPEPTIDASE"/>
    <property type="match status" value="1"/>
</dbReference>
<dbReference type="InterPro" id="IPR034005">
    <property type="entry name" value="M3A_DCP"/>
</dbReference>
<dbReference type="PROSITE" id="PS51257">
    <property type="entry name" value="PROKAR_LIPOPROTEIN"/>
    <property type="match status" value="1"/>
</dbReference>
<keyword evidence="5 7" id="KW-0862">Zinc</keyword>
<evidence type="ECO:0000256" key="1">
    <source>
        <dbReference type="ARBA" id="ARBA00006040"/>
    </source>
</evidence>
<proteinExistence type="inferred from homology"/>
<dbReference type="Gene3D" id="1.20.1050.40">
    <property type="entry name" value="Endopeptidase. Chain P, domain 1"/>
    <property type="match status" value="1"/>
</dbReference>
<dbReference type="InterPro" id="IPR024079">
    <property type="entry name" value="MetalloPept_cat_dom_sf"/>
</dbReference>
<dbReference type="CDD" id="cd06456">
    <property type="entry name" value="M3A_DCP"/>
    <property type="match status" value="1"/>
</dbReference>
<sequence length="740" mass="82736">MIDRLMYGAAAAALVLAACEQPPAAPAPEENGTSEAEMSASDAAADAAAMPAAEGGALAALDNNPFAEEWTENFGAPPLDQINEAHFMPAFEAAIADHAAEIAAIAGNPEEPTFENTMLAMEMSGRGLSRVAAVFGNLTSSASNDELRAIQREVSPMLARHSASITLNGDLFARIDTLYQNRADLDLSEQQARLLEVTHDQFVRAGAQLGEEERARYAEIRSELATLYTQFSQNELGDRESWYMELPEGALEDLPASMVSAARAAARARDMDGAIITLDRSSVEPFLETSPDRELRERAWRGFYNRGNNDNEFNNNQLIRDILVLRQEQAQLLGFESWAHYRTAGTMAETPEAAIDLMEQVWWPARQRALEELADIQAMIDAEGGDFEAEGWDWRYYTQRVREERYSIDPAEVAQYLELDRMIDAMFYTAGRLFNISFHERNDIPVYHPDVRVWEVHNAEGDVIALFYGDYFARQGKRSGAWMSSFRAQNGITGEIPLILNNCNYNRPAEGEPALISFTDATTLFHELGHGLHGILSNTEYPSLAGTSVDRDFVEFHAQILEHWLAQPEILETYATHYETGEPMPVELLERVLEAQTFNAGFENVEFLNSGFVDMAFHLEENPSEIDVEAFEAEVLESRQNLRQIPMRHRSTHFLHSFSGEGYAAGYYSYLWAGVLDNDGFAVFEEAGDIFDPEASQRLYEVFSGGNTRPAMELYTGFRGREPSVEPLLRNRGLLTEVEG</sequence>
<name>A0ABQ1XDE8_9PROT</name>
<dbReference type="Pfam" id="PF01432">
    <property type="entry name" value="Peptidase_M3"/>
    <property type="match status" value="1"/>
</dbReference>
<gene>
    <name evidence="10" type="primary">dcp</name>
    <name evidence="10" type="ORF">GCM10007420_01310</name>
</gene>
<keyword evidence="11" id="KW-1185">Reference proteome</keyword>
<protein>
    <submittedName>
        <fullName evidence="10">Peptidase M3</fullName>
    </submittedName>
</protein>